<dbReference type="EMBL" id="MGHC01000035">
    <property type="protein sequence ID" value="OGM58481.1"/>
    <property type="molecule type" value="Genomic_DNA"/>
</dbReference>
<name>A0A1F8B3A7_9BACT</name>
<comment type="caution">
    <text evidence="1">The sequence shown here is derived from an EMBL/GenBank/DDBJ whole genome shotgun (WGS) entry which is preliminary data.</text>
</comment>
<organism evidence="1 2">
    <name type="scientific">Candidatus Woesebacteria bacterium RIFCSPLOWO2_01_FULL_39_10</name>
    <dbReference type="NCBI Taxonomy" id="1802516"/>
    <lineage>
        <taxon>Bacteria</taxon>
        <taxon>Candidatus Woeseibacteriota</taxon>
    </lineage>
</organism>
<accession>A0A1F8B3A7</accession>
<protein>
    <submittedName>
        <fullName evidence="1">Uncharacterized protein</fullName>
    </submittedName>
</protein>
<dbReference type="AlphaFoldDB" id="A0A1F8B3A7"/>
<reference evidence="1 2" key="1">
    <citation type="journal article" date="2016" name="Nat. Commun.">
        <title>Thousands of microbial genomes shed light on interconnected biogeochemical processes in an aquifer system.</title>
        <authorList>
            <person name="Anantharaman K."/>
            <person name="Brown C.T."/>
            <person name="Hug L.A."/>
            <person name="Sharon I."/>
            <person name="Castelle C.J."/>
            <person name="Probst A.J."/>
            <person name="Thomas B.C."/>
            <person name="Singh A."/>
            <person name="Wilkins M.J."/>
            <person name="Karaoz U."/>
            <person name="Brodie E.L."/>
            <person name="Williams K.H."/>
            <person name="Hubbard S.S."/>
            <person name="Banfield J.F."/>
        </authorList>
    </citation>
    <scope>NUCLEOTIDE SEQUENCE [LARGE SCALE GENOMIC DNA]</scope>
</reference>
<sequence length="97" mass="11159">MPIPKFLQSYLPSYNVNHLDKNDPSVASEIITQILNLGDDKAVAWIFENFTIDKIRDAVKNPQKGVWNEESLNYWKQILKIGKIVDSDKAILNIYPI</sequence>
<gene>
    <name evidence="1" type="ORF">A3A75_00745</name>
</gene>
<evidence type="ECO:0000313" key="1">
    <source>
        <dbReference type="EMBL" id="OGM58481.1"/>
    </source>
</evidence>
<evidence type="ECO:0000313" key="2">
    <source>
        <dbReference type="Proteomes" id="UP000179018"/>
    </source>
</evidence>
<dbReference type="Proteomes" id="UP000179018">
    <property type="component" value="Unassembled WGS sequence"/>
</dbReference>
<dbReference type="STRING" id="1802516.A3A75_00745"/>
<proteinExistence type="predicted"/>